<accession>A0A4V3SBH3</accession>
<evidence type="ECO:0000313" key="2">
    <source>
        <dbReference type="Proteomes" id="UP000310200"/>
    </source>
</evidence>
<sequence>MQKSETVTEIVGHDGHEKKLERIGLRREIDSETNFYQTDGFQDNNLILPKRDNDWAFGVHVTAITVEIFRNDKTQTYTEHEKMRESRCGLNSLTALVNIQNAYDRFNSEETTERWLHSFGFLSQFLRPRLATLIELAVLVTLANEFRLTEC</sequence>
<evidence type="ECO:0000313" key="1">
    <source>
        <dbReference type="EMBL" id="TGZ52954.1"/>
    </source>
</evidence>
<gene>
    <name evidence="1" type="ORF">DBV15_00517</name>
</gene>
<proteinExistence type="predicted"/>
<dbReference type="EMBL" id="QBLH01001127">
    <property type="protein sequence ID" value="TGZ52954.1"/>
    <property type="molecule type" value="Genomic_DNA"/>
</dbReference>
<keyword evidence="2" id="KW-1185">Reference proteome</keyword>
<dbReference type="AlphaFoldDB" id="A0A4V3SBH3"/>
<reference evidence="1 2" key="1">
    <citation type="journal article" date="2019" name="Philos. Trans. R. Soc. Lond., B, Biol. Sci.">
        <title>Ant behaviour and brain gene expression of defending hosts depend on the ecological success of the intruding social parasite.</title>
        <authorList>
            <person name="Kaur R."/>
            <person name="Stoldt M."/>
            <person name="Jongepier E."/>
            <person name="Feldmeyer B."/>
            <person name="Menzel F."/>
            <person name="Bornberg-Bauer E."/>
            <person name="Foitzik S."/>
        </authorList>
    </citation>
    <scope>NUCLEOTIDE SEQUENCE [LARGE SCALE GENOMIC DNA]</scope>
    <source>
        <tissue evidence="1">Whole body</tissue>
    </source>
</reference>
<organism evidence="1 2">
    <name type="scientific">Temnothorax longispinosus</name>
    <dbReference type="NCBI Taxonomy" id="300112"/>
    <lineage>
        <taxon>Eukaryota</taxon>
        <taxon>Metazoa</taxon>
        <taxon>Ecdysozoa</taxon>
        <taxon>Arthropoda</taxon>
        <taxon>Hexapoda</taxon>
        <taxon>Insecta</taxon>
        <taxon>Pterygota</taxon>
        <taxon>Neoptera</taxon>
        <taxon>Endopterygota</taxon>
        <taxon>Hymenoptera</taxon>
        <taxon>Apocrita</taxon>
        <taxon>Aculeata</taxon>
        <taxon>Formicoidea</taxon>
        <taxon>Formicidae</taxon>
        <taxon>Myrmicinae</taxon>
        <taxon>Temnothorax</taxon>
    </lineage>
</organism>
<name>A0A4V3SBH3_9HYME</name>
<protein>
    <submittedName>
        <fullName evidence="1">Uncharacterized protein</fullName>
    </submittedName>
</protein>
<comment type="caution">
    <text evidence="1">The sequence shown here is derived from an EMBL/GenBank/DDBJ whole genome shotgun (WGS) entry which is preliminary data.</text>
</comment>
<dbReference type="Proteomes" id="UP000310200">
    <property type="component" value="Unassembled WGS sequence"/>
</dbReference>